<evidence type="ECO:0000313" key="2">
    <source>
        <dbReference type="Proteomes" id="UP000244005"/>
    </source>
</evidence>
<keyword evidence="2" id="KW-1185">Reference proteome</keyword>
<proteinExistence type="predicted"/>
<evidence type="ECO:0000313" key="1">
    <source>
        <dbReference type="EMBL" id="PTQ46015.1"/>
    </source>
</evidence>
<dbReference type="Proteomes" id="UP000244005">
    <property type="component" value="Unassembled WGS sequence"/>
</dbReference>
<protein>
    <submittedName>
        <fullName evidence="1">Uncharacterized protein</fullName>
    </submittedName>
</protein>
<sequence>MKSKYNILFACGGWRGGGGVGGVERARGSKKQRRQLRELLRASVAAPLHDIGHEGICTYTIHVHSGAELQSSTTNRARREFNGGGFF</sequence>
<reference evidence="2" key="1">
    <citation type="journal article" date="2017" name="Cell">
        <title>Insights into land plant evolution garnered from the Marchantia polymorpha genome.</title>
        <authorList>
            <person name="Bowman J.L."/>
            <person name="Kohchi T."/>
            <person name="Yamato K.T."/>
            <person name="Jenkins J."/>
            <person name="Shu S."/>
            <person name="Ishizaki K."/>
            <person name="Yamaoka S."/>
            <person name="Nishihama R."/>
            <person name="Nakamura Y."/>
            <person name="Berger F."/>
            <person name="Adam C."/>
            <person name="Aki S.S."/>
            <person name="Althoff F."/>
            <person name="Araki T."/>
            <person name="Arteaga-Vazquez M.A."/>
            <person name="Balasubrmanian S."/>
            <person name="Barry K."/>
            <person name="Bauer D."/>
            <person name="Boehm C.R."/>
            <person name="Briginshaw L."/>
            <person name="Caballero-Perez J."/>
            <person name="Catarino B."/>
            <person name="Chen F."/>
            <person name="Chiyoda S."/>
            <person name="Chovatia M."/>
            <person name="Davies K.M."/>
            <person name="Delmans M."/>
            <person name="Demura T."/>
            <person name="Dierschke T."/>
            <person name="Dolan L."/>
            <person name="Dorantes-Acosta A.E."/>
            <person name="Eklund D.M."/>
            <person name="Florent S.N."/>
            <person name="Flores-Sandoval E."/>
            <person name="Fujiyama A."/>
            <person name="Fukuzawa H."/>
            <person name="Galik B."/>
            <person name="Grimanelli D."/>
            <person name="Grimwood J."/>
            <person name="Grossniklaus U."/>
            <person name="Hamada T."/>
            <person name="Haseloff J."/>
            <person name="Hetherington A.J."/>
            <person name="Higo A."/>
            <person name="Hirakawa Y."/>
            <person name="Hundley H.N."/>
            <person name="Ikeda Y."/>
            <person name="Inoue K."/>
            <person name="Inoue S.I."/>
            <person name="Ishida S."/>
            <person name="Jia Q."/>
            <person name="Kakita M."/>
            <person name="Kanazawa T."/>
            <person name="Kawai Y."/>
            <person name="Kawashima T."/>
            <person name="Kennedy M."/>
            <person name="Kinose K."/>
            <person name="Kinoshita T."/>
            <person name="Kohara Y."/>
            <person name="Koide E."/>
            <person name="Komatsu K."/>
            <person name="Kopischke S."/>
            <person name="Kubo M."/>
            <person name="Kyozuka J."/>
            <person name="Lagercrantz U."/>
            <person name="Lin S.S."/>
            <person name="Lindquist E."/>
            <person name="Lipzen A.M."/>
            <person name="Lu C.W."/>
            <person name="De Luna E."/>
            <person name="Martienssen R.A."/>
            <person name="Minamino N."/>
            <person name="Mizutani M."/>
            <person name="Mizutani M."/>
            <person name="Mochizuki N."/>
            <person name="Monte I."/>
            <person name="Mosher R."/>
            <person name="Nagasaki H."/>
            <person name="Nakagami H."/>
            <person name="Naramoto S."/>
            <person name="Nishitani K."/>
            <person name="Ohtani M."/>
            <person name="Okamoto T."/>
            <person name="Okumura M."/>
            <person name="Phillips J."/>
            <person name="Pollak B."/>
            <person name="Reinders A."/>
            <person name="Rovekamp M."/>
            <person name="Sano R."/>
            <person name="Sawa S."/>
            <person name="Schmid M.W."/>
            <person name="Shirakawa M."/>
            <person name="Solano R."/>
            <person name="Spunde A."/>
            <person name="Suetsugu N."/>
            <person name="Sugano S."/>
            <person name="Sugiyama A."/>
            <person name="Sun R."/>
            <person name="Suzuki Y."/>
            <person name="Takenaka M."/>
            <person name="Takezawa D."/>
            <person name="Tomogane H."/>
            <person name="Tsuzuki M."/>
            <person name="Ueda T."/>
            <person name="Umeda M."/>
            <person name="Ward J.M."/>
            <person name="Watanabe Y."/>
            <person name="Yazaki K."/>
            <person name="Yokoyama R."/>
            <person name="Yoshitake Y."/>
            <person name="Yotsui I."/>
            <person name="Zachgo S."/>
            <person name="Schmutz J."/>
        </authorList>
    </citation>
    <scope>NUCLEOTIDE SEQUENCE [LARGE SCALE GENOMIC DNA]</scope>
    <source>
        <strain evidence="2">Tak-1</strain>
    </source>
</reference>
<organism evidence="1 2">
    <name type="scientific">Marchantia polymorpha</name>
    <name type="common">Common liverwort</name>
    <name type="synonym">Marchantia aquatica</name>
    <dbReference type="NCBI Taxonomy" id="3197"/>
    <lineage>
        <taxon>Eukaryota</taxon>
        <taxon>Viridiplantae</taxon>
        <taxon>Streptophyta</taxon>
        <taxon>Embryophyta</taxon>
        <taxon>Marchantiophyta</taxon>
        <taxon>Marchantiopsida</taxon>
        <taxon>Marchantiidae</taxon>
        <taxon>Marchantiales</taxon>
        <taxon>Marchantiaceae</taxon>
        <taxon>Marchantia</taxon>
    </lineage>
</organism>
<accession>A0A2R6XIR9</accession>
<name>A0A2R6XIR9_MARPO</name>
<gene>
    <name evidence="1" type="ORF">MARPO_0013s0205</name>
</gene>
<dbReference type="AlphaFoldDB" id="A0A2R6XIR9"/>
<dbReference type="EMBL" id="KZ772685">
    <property type="protein sequence ID" value="PTQ46015.1"/>
    <property type="molecule type" value="Genomic_DNA"/>
</dbReference>